<evidence type="ECO:0000313" key="1">
    <source>
        <dbReference type="EMBL" id="PSW22535.1"/>
    </source>
</evidence>
<accession>A0A0J8V955</accession>
<proteinExistence type="predicted"/>
<comment type="caution">
    <text evidence="1">The sequence shown here is derived from an EMBL/GenBank/DDBJ whole genome shotgun (WGS) entry which is preliminary data.</text>
</comment>
<dbReference type="InterPro" id="IPR029058">
    <property type="entry name" value="AB_hydrolase_fold"/>
</dbReference>
<dbReference type="Gene3D" id="3.40.50.1820">
    <property type="entry name" value="alpha/beta hydrolase"/>
    <property type="match status" value="1"/>
</dbReference>
<protein>
    <submittedName>
        <fullName evidence="1">Esterase YqiA</fullName>
    </submittedName>
</protein>
<reference evidence="1 2" key="1">
    <citation type="submission" date="2018-01" db="EMBL/GenBank/DDBJ databases">
        <title>Whole genome sequencing of Histamine producing bacteria.</title>
        <authorList>
            <person name="Butler K."/>
        </authorList>
    </citation>
    <scope>NUCLEOTIDE SEQUENCE [LARGE SCALE GENOMIC DNA]</scope>
    <source>
        <strain evidence="1 2">DSM 24669</strain>
    </source>
</reference>
<dbReference type="NCBIfam" id="NF008291">
    <property type="entry name" value="PRK11071.1"/>
    <property type="match status" value="1"/>
</dbReference>
<dbReference type="InterPro" id="IPR008886">
    <property type="entry name" value="UPF0227/Esterase_YqiA"/>
</dbReference>
<organism evidence="1 2">
    <name type="scientific">Photobacterium swingsii</name>
    <dbReference type="NCBI Taxonomy" id="680026"/>
    <lineage>
        <taxon>Bacteria</taxon>
        <taxon>Pseudomonadati</taxon>
        <taxon>Pseudomonadota</taxon>
        <taxon>Gammaproteobacteria</taxon>
        <taxon>Vibrionales</taxon>
        <taxon>Vibrionaceae</taxon>
        <taxon>Photobacterium</taxon>
    </lineage>
</organism>
<dbReference type="Proteomes" id="UP000240481">
    <property type="component" value="Unassembled WGS sequence"/>
</dbReference>
<dbReference type="STRING" id="680026.AB733_14850"/>
<dbReference type="SUPFAM" id="SSF53474">
    <property type="entry name" value="alpha/beta-Hydrolases"/>
    <property type="match status" value="1"/>
</dbReference>
<dbReference type="EMBL" id="PYLZ01000013">
    <property type="protein sequence ID" value="PSW22535.1"/>
    <property type="molecule type" value="Genomic_DNA"/>
</dbReference>
<dbReference type="OrthoDB" id="9814831at2"/>
<dbReference type="PANTHER" id="PTHR35602">
    <property type="entry name" value="ESTERASE YQIA-RELATED"/>
    <property type="match status" value="1"/>
</dbReference>
<sequence length="197" mass="22603">METAPKKPLLLYIHGFNSSPKSLKAQQMLEYCRQYRPDIRVEIPQMPCYPAQAAEFIDNKVQALAKDHRIGLVGSSLGGYISTWLNDRYQLPAVLVNPAVKPYELLADFLGEQVNPYTDERYYLAPHHMDELRLMDVVSVTRPHQLWLLQQEGDEVLDYRQAVTKYADCKQTVEADGDHSFVGFERFPADIIQFLGL</sequence>
<dbReference type="PANTHER" id="PTHR35602:SF3">
    <property type="entry name" value="ESTERASE YQIA"/>
    <property type="match status" value="1"/>
</dbReference>
<gene>
    <name evidence="1" type="ORF">C9I94_20285</name>
</gene>
<dbReference type="AlphaFoldDB" id="A0A0J8V955"/>
<evidence type="ECO:0000313" key="2">
    <source>
        <dbReference type="Proteomes" id="UP000240481"/>
    </source>
</evidence>
<keyword evidence="2" id="KW-1185">Reference proteome</keyword>
<name>A0A0J8V955_9GAMM</name>
<dbReference type="Pfam" id="PF05728">
    <property type="entry name" value="UPF0227"/>
    <property type="match status" value="1"/>
</dbReference>